<organism evidence="4 5">
    <name type="scientific">Albula glossodonta</name>
    <name type="common">roundjaw bonefish</name>
    <dbReference type="NCBI Taxonomy" id="121402"/>
    <lineage>
        <taxon>Eukaryota</taxon>
        <taxon>Metazoa</taxon>
        <taxon>Chordata</taxon>
        <taxon>Craniata</taxon>
        <taxon>Vertebrata</taxon>
        <taxon>Euteleostomi</taxon>
        <taxon>Actinopterygii</taxon>
        <taxon>Neopterygii</taxon>
        <taxon>Teleostei</taxon>
        <taxon>Albuliformes</taxon>
        <taxon>Albulidae</taxon>
        <taxon>Albula</taxon>
    </lineage>
</organism>
<comment type="similarity">
    <text evidence="1">Belongs to the ATP-dependent AMP-binding enzyme family.</text>
</comment>
<dbReference type="Gene3D" id="3.40.50.12780">
    <property type="entry name" value="N-terminal domain of ligase-like"/>
    <property type="match status" value="2"/>
</dbReference>
<gene>
    <name evidence="4" type="ORF">JZ751_019480</name>
</gene>
<dbReference type="Pfam" id="PF00501">
    <property type="entry name" value="AMP-binding"/>
    <property type="match status" value="2"/>
</dbReference>
<dbReference type="AlphaFoldDB" id="A0A8T2NMW3"/>
<dbReference type="InterPro" id="IPR042099">
    <property type="entry name" value="ANL_N_sf"/>
</dbReference>
<dbReference type="PROSITE" id="PS00455">
    <property type="entry name" value="AMP_BINDING"/>
    <property type="match status" value="1"/>
</dbReference>
<dbReference type="GO" id="GO:0031956">
    <property type="term" value="F:medium-chain fatty acid-CoA ligase activity"/>
    <property type="evidence" value="ECO:0007669"/>
    <property type="project" value="TreeGrafter"/>
</dbReference>
<keyword evidence="5" id="KW-1185">Reference proteome</keyword>
<dbReference type="GO" id="GO:0006631">
    <property type="term" value="P:fatty acid metabolic process"/>
    <property type="evidence" value="ECO:0007669"/>
    <property type="project" value="TreeGrafter"/>
</dbReference>
<accession>A0A8T2NMW3</accession>
<protein>
    <recommendedName>
        <fullName evidence="3">AMP-dependent synthetase/ligase domain-containing protein</fullName>
    </recommendedName>
</protein>
<proteinExistence type="inferred from homology"/>
<reference evidence="4" key="1">
    <citation type="thesis" date="2021" institute="BYU ScholarsArchive" country="Provo, UT, USA">
        <title>Applications of and Algorithms for Genome Assembly and Genomic Analyses with an Emphasis on Marine Teleosts.</title>
        <authorList>
            <person name="Pickett B.D."/>
        </authorList>
    </citation>
    <scope>NUCLEOTIDE SEQUENCE</scope>
    <source>
        <strain evidence="4">HI-2016</strain>
    </source>
</reference>
<dbReference type="OrthoDB" id="2962993at2759"/>
<feature type="domain" description="AMP-dependent synthetase/ligase" evidence="3">
    <location>
        <begin position="55"/>
        <end position="281"/>
    </location>
</feature>
<dbReference type="PANTHER" id="PTHR43201:SF8">
    <property type="entry name" value="ACYL-COA SYNTHETASE FAMILY MEMBER 3"/>
    <property type="match status" value="1"/>
</dbReference>
<name>A0A8T2NMW3_9TELE</name>
<dbReference type="InterPro" id="IPR000873">
    <property type="entry name" value="AMP-dep_synth/lig_dom"/>
</dbReference>
<evidence type="ECO:0000256" key="1">
    <source>
        <dbReference type="ARBA" id="ARBA00006432"/>
    </source>
</evidence>
<dbReference type="InterPro" id="IPR020845">
    <property type="entry name" value="AMP-binding_CS"/>
</dbReference>
<comment type="caution">
    <text evidence="4">The sequence shown here is derived from an EMBL/GenBank/DDBJ whole genome shotgun (WGS) entry which is preliminary data.</text>
</comment>
<dbReference type="SUPFAM" id="SSF56801">
    <property type="entry name" value="Acetyl-CoA synthetase-like"/>
    <property type="match status" value="2"/>
</dbReference>
<evidence type="ECO:0000259" key="3">
    <source>
        <dbReference type="Pfam" id="PF00501"/>
    </source>
</evidence>
<evidence type="ECO:0000313" key="5">
    <source>
        <dbReference type="Proteomes" id="UP000824540"/>
    </source>
</evidence>
<evidence type="ECO:0000313" key="4">
    <source>
        <dbReference type="EMBL" id="KAG9341374.1"/>
    </source>
</evidence>
<dbReference type="Proteomes" id="UP000824540">
    <property type="component" value="Unassembled WGS sequence"/>
</dbReference>
<dbReference type="PANTHER" id="PTHR43201">
    <property type="entry name" value="ACYL-COA SYNTHETASE"/>
    <property type="match status" value="1"/>
</dbReference>
<dbReference type="EMBL" id="JAFBMS010000036">
    <property type="protein sequence ID" value="KAG9341374.1"/>
    <property type="molecule type" value="Genomic_DNA"/>
</dbReference>
<feature type="domain" description="AMP-dependent synthetase/ligase" evidence="3">
    <location>
        <begin position="475"/>
        <end position="619"/>
    </location>
</feature>
<keyword evidence="2" id="KW-0443">Lipid metabolism</keyword>
<evidence type="ECO:0000256" key="2">
    <source>
        <dbReference type="ARBA" id="ARBA00023098"/>
    </source>
</evidence>
<sequence length="658" mass="71190">MLLRAALQATWLCTRCIAGKGLLKNTLSNGLRRTYLSTSTSRQAGGGTVAPVFMRSQQFGDKLAIVDASGSHSYRKLYGSSLALAVRIQEALGCSSGDLQGQRVSFLCANDASYVVAQWASWMCGGVAVPLYRKHPPSELEYIITDSQSSLVVAGHSYSETLEPLAGKLGLPCLKLPPSSSLESLKPDQMHSGPTFSDWADRPAMIIYTSGTTGRPKGVLSSHRNIQAMIQCLVSEWGWSKDDVILHTLPLHHVHGIVNKLLCPLWVGATCLMLPEFHPQKAVLESVLWSAPCRSARVSRAPARPPGCHAWAISSEGRASETQSGEVTKAKADVQPYRLLVSCLALIVAAFQAGRTVGVNNVGLADSSPAPSSLYRPRMGGARGSGARRRHRILEEGVGRRAGVGVQKKLSRSWGSSSGGLGMGGGGRAGAVFSDNAHRRIRVPLGGSGTEMTQSVRWGSGVQVWEHLLSSSAPRVNLFMAVPTIYSKLIQYYEQHFTQLHVRDFVKAVCTERIRLMVSGSAALPQPTLERWQEITGHTLLERYGMTEIGMALSNPLNGPRVPGAVGSPLPGVEVRIVMSTTCTIIAEGNSRETKVRPGLEGKEGELMVRGPSVFKEYWNKPQETKDSFTADGWFKTGMAYSHFPHAPCRLQSIRITI</sequence>